<accession>A0A1X0XI27</accession>
<gene>
    <name evidence="3" type="ORF">B5V00_16745</name>
</gene>
<organism evidence="3 4">
    <name type="scientific">Geothermobacter hydrogeniphilus</name>
    <dbReference type="NCBI Taxonomy" id="1969733"/>
    <lineage>
        <taxon>Bacteria</taxon>
        <taxon>Pseudomonadati</taxon>
        <taxon>Thermodesulfobacteriota</taxon>
        <taxon>Desulfuromonadia</taxon>
        <taxon>Desulfuromonadales</taxon>
        <taxon>Geothermobacteraceae</taxon>
        <taxon>Geothermobacter</taxon>
    </lineage>
</organism>
<dbReference type="InterPro" id="IPR036220">
    <property type="entry name" value="UDP-Glc/GDP-Man_DH_C_sf"/>
</dbReference>
<dbReference type="Gene3D" id="3.40.50.720">
    <property type="entry name" value="NAD(P)-binding Rossmann-like Domain"/>
    <property type="match status" value="1"/>
</dbReference>
<dbReference type="AlphaFoldDB" id="A0A1X0XI27"/>
<protein>
    <recommendedName>
        <fullName evidence="2">UDP-glucose/GDP-mannose dehydrogenase C-terminal domain-containing protein</fullName>
    </recommendedName>
</protein>
<name>A0A1X0XI27_9BACT</name>
<dbReference type="EMBL" id="NAAD01000053">
    <property type="protein sequence ID" value="ORJ52536.1"/>
    <property type="molecule type" value="Genomic_DNA"/>
</dbReference>
<evidence type="ECO:0000256" key="1">
    <source>
        <dbReference type="ARBA" id="ARBA00006601"/>
    </source>
</evidence>
<evidence type="ECO:0000313" key="4">
    <source>
        <dbReference type="Proteomes" id="UP000193136"/>
    </source>
</evidence>
<proteinExistence type="inferred from homology"/>
<dbReference type="SMART" id="SM00984">
    <property type="entry name" value="UDPG_MGDP_dh_C"/>
    <property type="match status" value="1"/>
</dbReference>
<dbReference type="Proteomes" id="UP000193136">
    <property type="component" value="Unassembled WGS sequence"/>
</dbReference>
<keyword evidence="4" id="KW-1185">Reference proteome</keyword>
<dbReference type="GO" id="GO:0016616">
    <property type="term" value="F:oxidoreductase activity, acting on the CH-OH group of donors, NAD or NADP as acceptor"/>
    <property type="evidence" value="ECO:0007669"/>
    <property type="project" value="InterPro"/>
</dbReference>
<comment type="caution">
    <text evidence="3">The sequence shown here is derived from an EMBL/GenBank/DDBJ whole genome shotgun (WGS) entry which is preliminary data.</text>
</comment>
<evidence type="ECO:0000313" key="3">
    <source>
        <dbReference type="EMBL" id="ORJ52536.1"/>
    </source>
</evidence>
<dbReference type="GO" id="GO:0016628">
    <property type="term" value="F:oxidoreductase activity, acting on the CH-CH group of donors, NAD or NADP as acceptor"/>
    <property type="evidence" value="ECO:0007669"/>
    <property type="project" value="InterPro"/>
</dbReference>
<reference evidence="3 4" key="1">
    <citation type="submission" date="2017-03" db="EMBL/GenBank/DDBJ databases">
        <title>Genome sequence of Geothermobacter sp. EPR-M, Deep-Sea Iron Reducer.</title>
        <authorList>
            <person name="Tully B."/>
            <person name="Savalia P."/>
            <person name="Abuyen K."/>
            <person name="Baughan C."/>
            <person name="Romero E."/>
            <person name="Ronkowski C."/>
            <person name="Torres B."/>
            <person name="Tremblay J."/>
            <person name="Trujillo A."/>
            <person name="Tyler M."/>
            <person name="Perez-Rodriguez I."/>
            <person name="Amend J."/>
        </authorList>
    </citation>
    <scope>NUCLEOTIDE SEQUENCE [LARGE SCALE GENOMIC DNA]</scope>
    <source>
        <strain evidence="3 4">EPR-M</strain>
    </source>
</reference>
<dbReference type="Pfam" id="PF03720">
    <property type="entry name" value="UDPG_MGDP_dh_C"/>
    <property type="match status" value="1"/>
</dbReference>
<dbReference type="InterPro" id="IPR028359">
    <property type="entry name" value="UDP_ManNAc/GlcNAc_DH"/>
</dbReference>
<dbReference type="SUPFAM" id="SSF52413">
    <property type="entry name" value="UDP-glucose/GDP-mannose dehydrogenase C-terminal domain"/>
    <property type="match status" value="1"/>
</dbReference>
<dbReference type="GO" id="GO:0051287">
    <property type="term" value="F:NAD binding"/>
    <property type="evidence" value="ECO:0007669"/>
    <property type="project" value="InterPro"/>
</dbReference>
<dbReference type="STRING" id="1969733.B5V00_16745"/>
<dbReference type="InterPro" id="IPR014027">
    <property type="entry name" value="UDP-Glc/GDP-Man_DH_C"/>
</dbReference>
<comment type="similarity">
    <text evidence="1">Belongs to the UDP-glucose/GDP-mannose dehydrogenase family.</text>
</comment>
<dbReference type="PANTHER" id="PTHR43491:SF2">
    <property type="entry name" value="UDP-N-ACETYL-D-MANNOSAMINE DEHYDROGENASE"/>
    <property type="match status" value="1"/>
</dbReference>
<dbReference type="GO" id="GO:0000271">
    <property type="term" value="P:polysaccharide biosynthetic process"/>
    <property type="evidence" value="ECO:0007669"/>
    <property type="project" value="InterPro"/>
</dbReference>
<dbReference type="PANTHER" id="PTHR43491">
    <property type="entry name" value="UDP-N-ACETYL-D-MANNOSAMINE DEHYDROGENASE"/>
    <property type="match status" value="1"/>
</dbReference>
<sequence length="151" mass="16625">MGKHVAEQTVKQLIQADRAVKGARILVLGLTFKENCPDIRNTRVVDIIAELKEYGIEVLVHDPLAEPEEARREYGIELVDINTEGDSPSCSKGLSPSFDGIVWAVAHDVFADLTPARLRTLCGDRPGVLMDVKGARDRAEVEAAGLRYWSL</sequence>
<feature type="domain" description="UDP-glucose/GDP-mannose dehydrogenase C-terminal" evidence="2">
    <location>
        <begin position="26"/>
        <end position="138"/>
    </location>
</feature>
<evidence type="ECO:0000259" key="2">
    <source>
        <dbReference type="SMART" id="SM00984"/>
    </source>
</evidence>